<comment type="similarity">
    <text evidence="1">Belongs to the 'phage' integrase family.</text>
</comment>
<dbReference type="Gene3D" id="1.10.443.10">
    <property type="entry name" value="Intergrase catalytic core"/>
    <property type="match status" value="1"/>
</dbReference>
<dbReference type="GO" id="GO:0015074">
    <property type="term" value="P:DNA integration"/>
    <property type="evidence" value="ECO:0007669"/>
    <property type="project" value="UniProtKB-KW"/>
</dbReference>
<dbReference type="Pfam" id="PF00589">
    <property type="entry name" value="Phage_integrase"/>
    <property type="match status" value="1"/>
</dbReference>
<dbReference type="GO" id="GO:0006310">
    <property type="term" value="P:DNA recombination"/>
    <property type="evidence" value="ECO:0007669"/>
    <property type="project" value="UniProtKB-KW"/>
</dbReference>
<evidence type="ECO:0000256" key="2">
    <source>
        <dbReference type="ARBA" id="ARBA00022908"/>
    </source>
</evidence>
<feature type="domain" description="Core-binding (CB)" evidence="7">
    <location>
        <begin position="58"/>
        <end position="135"/>
    </location>
</feature>
<dbReference type="AlphaFoldDB" id="A0A2A5C8K3"/>
<dbReference type="PROSITE" id="PS51900">
    <property type="entry name" value="CB"/>
    <property type="match status" value="1"/>
</dbReference>
<keyword evidence="3 5" id="KW-0238">DNA-binding</keyword>
<dbReference type="EMBL" id="NVWI01000010">
    <property type="protein sequence ID" value="PCJ40199.1"/>
    <property type="molecule type" value="Genomic_DNA"/>
</dbReference>
<dbReference type="CDD" id="cd00796">
    <property type="entry name" value="INT_Rci_Hp1_C"/>
    <property type="match status" value="1"/>
</dbReference>
<dbReference type="SUPFAM" id="SSF56349">
    <property type="entry name" value="DNA breaking-rejoining enzymes"/>
    <property type="match status" value="1"/>
</dbReference>
<name>A0A2A5C8K3_9GAMM</name>
<evidence type="ECO:0000256" key="4">
    <source>
        <dbReference type="ARBA" id="ARBA00023172"/>
    </source>
</evidence>
<dbReference type="InterPro" id="IPR010998">
    <property type="entry name" value="Integrase_recombinase_N"/>
</dbReference>
<organism evidence="8 9">
    <name type="scientific">SAR86 cluster bacterium</name>
    <dbReference type="NCBI Taxonomy" id="2030880"/>
    <lineage>
        <taxon>Bacteria</taxon>
        <taxon>Pseudomonadati</taxon>
        <taxon>Pseudomonadota</taxon>
        <taxon>Gammaproteobacteria</taxon>
        <taxon>SAR86 cluster</taxon>
    </lineage>
</organism>
<evidence type="ECO:0000256" key="5">
    <source>
        <dbReference type="PROSITE-ProRule" id="PRU01248"/>
    </source>
</evidence>
<dbReference type="InterPro" id="IPR050090">
    <property type="entry name" value="Tyrosine_recombinase_XerCD"/>
</dbReference>
<evidence type="ECO:0000259" key="7">
    <source>
        <dbReference type="PROSITE" id="PS51900"/>
    </source>
</evidence>
<evidence type="ECO:0000256" key="1">
    <source>
        <dbReference type="ARBA" id="ARBA00008857"/>
    </source>
</evidence>
<dbReference type="InterPro" id="IPR025269">
    <property type="entry name" value="SAM-like_dom"/>
</dbReference>
<proteinExistence type="inferred from homology"/>
<dbReference type="InterPro" id="IPR011010">
    <property type="entry name" value="DNA_brk_join_enz"/>
</dbReference>
<comment type="caution">
    <text evidence="8">The sequence shown here is derived from an EMBL/GenBank/DDBJ whole genome shotgun (WGS) entry which is preliminary data.</text>
</comment>
<evidence type="ECO:0000313" key="9">
    <source>
        <dbReference type="Proteomes" id="UP000228987"/>
    </source>
</evidence>
<keyword evidence="2" id="KW-0229">DNA integration</keyword>
<accession>A0A2A5C8K3</accession>
<dbReference type="PANTHER" id="PTHR30349:SF64">
    <property type="entry name" value="PROPHAGE INTEGRASE INTD-RELATED"/>
    <property type="match status" value="1"/>
</dbReference>
<dbReference type="InterPro" id="IPR002104">
    <property type="entry name" value="Integrase_catalytic"/>
</dbReference>
<dbReference type="PROSITE" id="PS51898">
    <property type="entry name" value="TYR_RECOMBINASE"/>
    <property type="match status" value="1"/>
</dbReference>
<feature type="domain" description="Tyr recombinase" evidence="6">
    <location>
        <begin position="155"/>
        <end position="323"/>
    </location>
</feature>
<dbReference type="InterPro" id="IPR044068">
    <property type="entry name" value="CB"/>
</dbReference>
<dbReference type="Proteomes" id="UP000228987">
    <property type="component" value="Unassembled WGS sequence"/>
</dbReference>
<dbReference type="Pfam" id="PF13102">
    <property type="entry name" value="Phage_int_SAM_5"/>
    <property type="match status" value="1"/>
</dbReference>
<protein>
    <submittedName>
        <fullName evidence="8">Integrase</fullName>
    </submittedName>
</protein>
<dbReference type="PANTHER" id="PTHR30349">
    <property type="entry name" value="PHAGE INTEGRASE-RELATED"/>
    <property type="match status" value="1"/>
</dbReference>
<dbReference type="Gene3D" id="1.10.150.130">
    <property type="match status" value="1"/>
</dbReference>
<dbReference type="GO" id="GO:0003677">
    <property type="term" value="F:DNA binding"/>
    <property type="evidence" value="ECO:0007669"/>
    <property type="project" value="UniProtKB-UniRule"/>
</dbReference>
<dbReference type="InterPro" id="IPR013762">
    <property type="entry name" value="Integrase-like_cat_sf"/>
</dbReference>
<gene>
    <name evidence="8" type="ORF">COA71_11875</name>
</gene>
<evidence type="ECO:0000256" key="3">
    <source>
        <dbReference type="ARBA" id="ARBA00023125"/>
    </source>
</evidence>
<evidence type="ECO:0000313" key="8">
    <source>
        <dbReference type="EMBL" id="PCJ40199.1"/>
    </source>
</evidence>
<evidence type="ECO:0000259" key="6">
    <source>
        <dbReference type="PROSITE" id="PS51898"/>
    </source>
</evidence>
<reference evidence="9" key="1">
    <citation type="submission" date="2017-08" db="EMBL/GenBank/DDBJ databases">
        <title>A dynamic microbial community with high functional redundancy inhabits the cold, oxic subseafloor aquifer.</title>
        <authorList>
            <person name="Tully B.J."/>
            <person name="Wheat C.G."/>
            <person name="Glazer B.T."/>
            <person name="Huber J.A."/>
        </authorList>
    </citation>
    <scope>NUCLEOTIDE SEQUENCE [LARGE SCALE GENOMIC DNA]</scope>
</reference>
<keyword evidence="4" id="KW-0233">DNA recombination</keyword>
<sequence length="349" mass="40973">MLFKRSNSRFWWCRFIAPNGKRIQQSTKTVDKQQAQEFVDNLKVRYWRIVQLGERPRRTWKEAAVRWFKETTRKSTVTDKTNLKWLDKYLGKLYLDEINRDLIDKIKYDKVKTGVQPATVNRLIEIVRVVLNTAVKEWEWIDHAPAVKLLRIPTRRIRWLTRDEAARLIHHLPEHLQVMVRFSLSTGLRKSNVTGMEWSQVDLTRRVAWVHGDQSKTGRPIGVPLNREAVVVLRGEIGKHQTRCFSYKGRSVHEVNTKAWKKGLEKAGIEDFRWHDLRHTWASWHVQSGTPIHVLQELGGWSEIKMVQRYAHLSPEHLSSYADKICGLENVATFFTTGEKGNKKQLVQL</sequence>